<dbReference type="Proteomes" id="UP000770661">
    <property type="component" value="Unassembled WGS sequence"/>
</dbReference>
<proteinExistence type="predicted"/>
<evidence type="ECO:0000256" key="1">
    <source>
        <dbReference type="SAM" id="Coils"/>
    </source>
</evidence>
<feature type="coiled-coil region" evidence="1">
    <location>
        <begin position="97"/>
        <end position="159"/>
    </location>
</feature>
<dbReference type="EMBL" id="JACEEZ010020968">
    <property type="protein sequence ID" value="KAG0713918.1"/>
    <property type="molecule type" value="Genomic_DNA"/>
</dbReference>
<evidence type="ECO:0000313" key="3">
    <source>
        <dbReference type="Proteomes" id="UP000770661"/>
    </source>
</evidence>
<protein>
    <submittedName>
        <fullName evidence="2">Uncharacterized protein</fullName>
    </submittedName>
</protein>
<evidence type="ECO:0000313" key="2">
    <source>
        <dbReference type="EMBL" id="KAG0713918.1"/>
    </source>
</evidence>
<accession>A0A8J4XSM9</accession>
<organism evidence="2 3">
    <name type="scientific">Chionoecetes opilio</name>
    <name type="common">Atlantic snow crab</name>
    <name type="synonym">Cancer opilio</name>
    <dbReference type="NCBI Taxonomy" id="41210"/>
    <lineage>
        <taxon>Eukaryota</taxon>
        <taxon>Metazoa</taxon>
        <taxon>Ecdysozoa</taxon>
        <taxon>Arthropoda</taxon>
        <taxon>Crustacea</taxon>
        <taxon>Multicrustacea</taxon>
        <taxon>Malacostraca</taxon>
        <taxon>Eumalacostraca</taxon>
        <taxon>Eucarida</taxon>
        <taxon>Decapoda</taxon>
        <taxon>Pleocyemata</taxon>
        <taxon>Brachyura</taxon>
        <taxon>Eubrachyura</taxon>
        <taxon>Majoidea</taxon>
        <taxon>Majidae</taxon>
        <taxon>Chionoecetes</taxon>
    </lineage>
</organism>
<keyword evidence="3" id="KW-1185">Reference proteome</keyword>
<comment type="caution">
    <text evidence="2">The sequence shown here is derived from an EMBL/GenBank/DDBJ whole genome shotgun (WGS) entry which is preliminary data.</text>
</comment>
<name>A0A8J4XSM9_CHIOP</name>
<sequence>MAFHPARDLSATPRPCLITSMPGYSLGMMAGDKLLPQPSPFLAEPQPWLTTDDVDTEGEEEDAFSRYRKVKMFEMAPSTDPLLEERRQRALYAKKNRDMKKREVAELQGEVAALRAAKDCTQEELSRVASVAQRKQHSIEELQQSLAAARHQLRHKEEYIRNTREKMSLLKAHLELIAEGLEETNISRRLLLNLLAQIS</sequence>
<keyword evidence="1" id="KW-0175">Coiled coil</keyword>
<dbReference type="AlphaFoldDB" id="A0A8J4XSM9"/>
<reference evidence="2" key="1">
    <citation type="submission" date="2020-07" db="EMBL/GenBank/DDBJ databases">
        <title>The High-quality genome of the commercially important snow crab, Chionoecetes opilio.</title>
        <authorList>
            <person name="Jeong J.-H."/>
            <person name="Ryu S."/>
        </authorList>
    </citation>
    <scope>NUCLEOTIDE SEQUENCE</scope>
    <source>
        <strain evidence="2">MADBK_172401_WGS</strain>
        <tissue evidence="2">Digestive gland</tissue>
    </source>
</reference>
<gene>
    <name evidence="2" type="ORF">GWK47_015118</name>
</gene>
<dbReference type="OrthoDB" id="6370449at2759"/>